<keyword evidence="10 14" id="KW-0156">Chromatin regulator</keyword>
<dbReference type="SUPFAM" id="SSF57850">
    <property type="entry name" value="RING/U-box"/>
    <property type="match status" value="1"/>
</dbReference>
<evidence type="ECO:0000256" key="8">
    <source>
        <dbReference type="ARBA" id="ARBA00022786"/>
    </source>
</evidence>
<evidence type="ECO:0000256" key="15">
    <source>
        <dbReference type="SAM" id="Coils"/>
    </source>
</evidence>
<feature type="region of interest" description="Disordered" evidence="16">
    <location>
        <begin position="1"/>
        <end position="195"/>
    </location>
</feature>
<evidence type="ECO:0000256" key="12">
    <source>
        <dbReference type="ARBA" id="ARBA00023242"/>
    </source>
</evidence>
<feature type="compositionally biased region" description="Acidic residues" evidence="16">
    <location>
        <begin position="637"/>
        <end position="656"/>
    </location>
</feature>
<feature type="coiled-coil region" evidence="15">
    <location>
        <begin position="775"/>
        <end position="843"/>
    </location>
</feature>
<proteinExistence type="inferred from homology"/>
<dbReference type="PROSITE" id="PS50089">
    <property type="entry name" value="ZF_RING_2"/>
    <property type="match status" value="1"/>
</dbReference>
<evidence type="ECO:0000256" key="5">
    <source>
        <dbReference type="ARBA" id="ARBA00022679"/>
    </source>
</evidence>
<dbReference type="InterPro" id="IPR013083">
    <property type="entry name" value="Znf_RING/FYVE/PHD"/>
</dbReference>
<keyword evidence="5 14" id="KW-0808">Transferase</keyword>
<keyword evidence="9 14" id="KW-0862">Zinc</keyword>
<dbReference type="GO" id="GO:0005634">
    <property type="term" value="C:nucleus"/>
    <property type="evidence" value="ECO:0007669"/>
    <property type="project" value="UniProtKB-SubCell"/>
</dbReference>
<sequence length="1256" mass="143530">MSDGSSADGVTSEPTTLSPSPEPLFPPDSSDDTEDDVPGPSRSRLHFFDGVLHPKNVKRYAVPVSASRSPKRSESRSDSSKPSSSEPSEKPKTNGTSRKVNGSPGSSTSSAFENCNSNDVKPSAFLHNNVKKIDEPKPSCSNDVEMRSVSPPTNSNHVKRSKVKIEPISSSDEATSSHRSSPSSSSSSPDPATPRTKRVLRYLQQRADIGTKQHPGDRYIYFEDSPYISNPHGLDYSPKNALNLPTIDKAFKPVDRSEIAPKYKTIRKTFKKLMQTREQRRREWQAHRYNLKTLEELIPTFASFLRMIDEEFRFIAENVLHMKVTDNLPKEVENRDKILKYLTRDGYGLGLVPSFERYAEFVKELSEKIRVKQAEMILEVMALYRVFAKKEFELLVKFAPDVLTEATGKSIEEILDVTNLSEDQLKDAIINWVRKVKEFNEACPNRKPVDPATIIPQLKKLAGRGSVLMKAMISDKAQLRLTYSEFNTVMGGFDDLDYRPRYHSPLPNEHAYDFYDNEASARLQERRDTVDPDHKIAHAAVSAENAEVDYHSLERNGKWYQHFSLTREFDLISPPPEKDPTRTKLTGIRKEGAKAEEIVEGVMMELRRRRRMGVRLKRLVSDMKKRNASKRQAMETYDSEDIEVEEEPDDGTDDEAANAKKINALKSESARIYEEIAFYTENINDLKESMKVIQMEIAHMKSEATDPDAIDPMSIPEVVQNKTELTKLCYDIKIMNRGSKVLDIYAKTISDVKKTLKAHIIAEEAEILTTLQTIEDNDTKELEELRRRNEEDKAEIATLDALPDQFENLDAMLEDLAQEDDRCHALNDKFEEDEDEVDQAIIETEKALDNITKDFDSHIRVELNFAPVKNLPIMDTELDDFDVQLIFGAAKHYAMADIDKNGDQLDSKDFADLIMKESARNDAEALEAVRLKQVLLYLNHATPEEKRVLYTQEAERRVRFTRHAHERAKEMNNMAQSVFTAHTADDEKLAEMYGSILDWKSRIQDATRAQEERNSRFLEILLNDVTKVKKAREIESELEVEHKAIVEELEEVAKVMSEDPLTAAKAKSKGKAIGVTYYENIEAELELNSLENELAELETLAQIEQKRITEMQECVDEKSHEASKIDKKLTQTVEEVDELKRRQPREPRQDYAPAVVKSKDPNSKEFVTWDITRLQALLKCSNCMQRNKSAIITKCNHLFCMDCITNLVRARNRKCPKCKEGFGNTDYRAVDLIPQEELEKKIKKERAEGKFDRESS</sequence>
<protein>
    <recommendedName>
        <fullName evidence="14">E3 ubiquitin protein ligase</fullName>
        <ecNumber evidence="14">2.3.2.27</ecNumber>
    </recommendedName>
</protein>
<dbReference type="UniPathway" id="UPA00143"/>
<evidence type="ECO:0000256" key="14">
    <source>
        <dbReference type="RuleBase" id="RU365038"/>
    </source>
</evidence>
<feature type="compositionally biased region" description="Basic and acidic residues" evidence="16">
    <location>
        <begin position="1138"/>
        <end position="1149"/>
    </location>
</feature>
<reference evidence="18" key="1">
    <citation type="journal article" date="2013" name="Genetics">
        <title>The draft genome and transcriptome of Panagrellus redivivus are shaped by the harsh demands of a free-living lifestyle.</title>
        <authorList>
            <person name="Srinivasan J."/>
            <person name="Dillman A.R."/>
            <person name="Macchietto M.G."/>
            <person name="Heikkinen L."/>
            <person name="Lakso M."/>
            <person name="Fracchia K.M."/>
            <person name="Antoshechkin I."/>
            <person name="Mortazavi A."/>
            <person name="Wong G."/>
            <person name="Sternberg P.W."/>
        </authorList>
    </citation>
    <scope>NUCLEOTIDE SEQUENCE [LARGE SCALE GENOMIC DNA]</scope>
    <source>
        <strain evidence="18">MT8872</strain>
    </source>
</reference>
<comment type="catalytic activity">
    <reaction evidence="1 14">
        <text>S-ubiquitinyl-[E2 ubiquitin-conjugating enzyme]-L-cysteine + [acceptor protein]-L-lysine = [E2 ubiquitin-conjugating enzyme]-L-cysteine + N(6)-ubiquitinyl-[acceptor protein]-L-lysine.</text>
        <dbReference type="EC" id="2.3.2.27"/>
    </reaction>
</comment>
<dbReference type="AlphaFoldDB" id="A0A7E4W687"/>
<evidence type="ECO:0000256" key="3">
    <source>
        <dbReference type="ARBA" id="ARBA00004906"/>
    </source>
</evidence>
<evidence type="ECO:0000313" key="19">
    <source>
        <dbReference type="WBParaSite" id="Pan_g6880.t1"/>
    </source>
</evidence>
<accession>A0A7E4W687</accession>
<dbReference type="Proteomes" id="UP000492821">
    <property type="component" value="Unassembled WGS sequence"/>
</dbReference>
<keyword evidence="11 14" id="KW-0175">Coiled coil</keyword>
<keyword evidence="7 13" id="KW-0863">Zinc-finger</keyword>
<dbReference type="Pfam" id="PF00097">
    <property type="entry name" value="zf-C3HC4"/>
    <property type="match status" value="1"/>
</dbReference>
<dbReference type="InterPro" id="IPR018957">
    <property type="entry name" value="Znf_C3HC4_RING-type"/>
</dbReference>
<comment type="subcellular location">
    <subcellularLocation>
        <location evidence="2 14">Nucleus</location>
    </subcellularLocation>
</comment>
<dbReference type="WBParaSite" id="Pan_g6880.t1">
    <property type="protein sequence ID" value="Pan_g6880.t1"/>
    <property type="gene ID" value="Pan_g6880"/>
</dbReference>
<dbReference type="GO" id="GO:0016567">
    <property type="term" value="P:protein ubiquitination"/>
    <property type="evidence" value="ECO:0007669"/>
    <property type="project" value="UniProtKB-UniRule"/>
</dbReference>
<feature type="region of interest" description="Disordered" evidence="16">
    <location>
        <begin position="624"/>
        <end position="656"/>
    </location>
</feature>
<dbReference type="InterPro" id="IPR013956">
    <property type="entry name" value="E3_ubiquit_lig_Bre1"/>
</dbReference>
<dbReference type="InterPro" id="IPR017907">
    <property type="entry name" value="Znf_RING_CS"/>
</dbReference>
<comment type="pathway">
    <text evidence="3 14">Protein modification; protein ubiquitination.</text>
</comment>
<dbReference type="Gene3D" id="3.30.40.10">
    <property type="entry name" value="Zinc/RING finger domain, C3HC4 (zinc finger)"/>
    <property type="match status" value="1"/>
</dbReference>
<dbReference type="CDD" id="cd16499">
    <property type="entry name" value="RING-HC_Bre1-like"/>
    <property type="match status" value="1"/>
</dbReference>
<dbReference type="GO" id="GO:0033503">
    <property type="term" value="C:HULC complex"/>
    <property type="evidence" value="ECO:0007669"/>
    <property type="project" value="TreeGrafter"/>
</dbReference>
<evidence type="ECO:0000256" key="7">
    <source>
        <dbReference type="ARBA" id="ARBA00022771"/>
    </source>
</evidence>
<evidence type="ECO:0000256" key="10">
    <source>
        <dbReference type="ARBA" id="ARBA00022853"/>
    </source>
</evidence>
<evidence type="ECO:0000313" key="18">
    <source>
        <dbReference type="Proteomes" id="UP000492821"/>
    </source>
</evidence>
<evidence type="ECO:0000256" key="6">
    <source>
        <dbReference type="ARBA" id="ARBA00022723"/>
    </source>
</evidence>
<dbReference type="GO" id="GO:0006325">
    <property type="term" value="P:chromatin organization"/>
    <property type="evidence" value="ECO:0007669"/>
    <property type="project" value="UniProtKB-KW"/>
</dbReference>
<feature type="coiled-coil region" evidence="15">
    <location>
        <begin position="676"/>
        <end position="703"/>
    </location>
</feature>
<reference evidence="19" key="2">
    <citation type="submission" date="2020-10" db="UniProtKB">
        <authorList>
            <consortium name="WormBaseParasite"/>
        </authorList>
    </citation>
    <scope>IDENTIFICATION</scope>
</reference>
<dbReference type="SMART" id="SM00184">
    <property type="entry name" value="RING"/>
    <property type="match status" value="1"/>
</dbReference>
<keyword evidence="8 14" id="KW-0833">Ubl conjugation pathway</keyword>
<keyword evidence="12 14" id="KW-0539">Nucleus</keyword>
<feature type="domain" description="RING-type" evidence="17">
    <location>
        <begin position="1180"/>
        <end position="1219"/>
    </location>
</feature>
<name>A0A7E4W687_PANRE</name>
<evidence type="ECO:0000256" key="16">
    <source>
        <dbReference type="SAM" id="MobiDB-lite"/>
    </source>
</evidence>
<comment type="similarity">
    <text evidence="4 14">Belongs to the BRE1 family.</text>
</comment>
<feature type="region of interest" description="Disordered" evidence="16">
    <location>
        <begin position="1138"/>
        <end position="1157"/>
    </location>
</feature>
<evidence type="ECO:0000256" key="1">
    <source>
        <dbReference type="ARBA" id="ARBA00000900"/>
    </source>
</evidence>
<evidence type="ECO:0000256" key="4">
    <source>
        <dbReference type="ARBA" id="ARBA00005555"/>
    </source>
</evidence>
<feature type="compositionally biased region" description="Polar residues" evidence="16">
    <location>
        <begin position="93"/>
        <end position="120"/>
    </location>
</feature>
<dbReference type="GO" id="GO:0008270">
    <property type="term" value="F:zinc ion binding"/>
    <property type="evidence" value="ECO:0007669"/>
    <property type="project" value="UniProtKB-KW"/>
</dbReference>
<dbReference type="PANTHER" id="PTHR23163">
    <property type="entry name" value="RING FINGER PROTEIN-RELATED"/>
    <property type="match status" value="1"/>
</dbReference>
<dbReference type="InterPro" id="IPR001841">
    <property type="entry name" value="Znf_RING"/>
</dbReference>
<evidence type="ECO:0000256" key="9">
    <source>
        <dbReference type="ARBA" id="ARBA00022833"/>
    </source>
</evidence>
<keyword evidence="6 14" id="KW-0479">Metal-binding</keyword>
<evidence type="ECO:0000259" key="17">
    <source>
        <dbReference type="PROSITE" id="PS50089"/>
    </source>
</evidence>
<dbReference type="PANTHER" id="PTHR23163:SF0">
    <property type="entry name" value="E3 UBIQUITIN-PROTEIN LIGASE BRE1"/>
    <property type="match status" value="1"/>
</dbReference>
<evidence type="ECO:0000256" key="13">
    <source>
        <dbReference type="PROSITE-ProRule" id="PRU00175"/>
    </source>
</evidence>
<organism evidence="18 19">
    <name type="scientific">Panagrellus redivivus</name>
    <name type="common">Microworm</name>
    <dbReference type="NCBI Taxonomy" id="6233"/>
    <lineage>
        <taxon>Eukaryota</taxon>
        <taxon>Metazoa</taxon>
        <taxon>Ecdysozoa</taxon>
        <taxon>Nematoda</taxon>
        <taxon>Chromadorea</taxon>
        <taxon>Rhabditida</taxon>
        <taxon>Tylenchina</taxon>
        <taxon>Panagrolaimomorpha</taxon>
        <taxon>Panagrolaimoidea</taxon>
        <taxon>Panagrolaimidae</taxon>
        <taxon>Panagrellus</taxon>
    </lineage>
</organism>
<dbReference type="PROSITE" id="PS00518">
    <property type="entry name" value="ZF_RING_1"/>
    <property type="match status" value="1"/>
</dbReference>
<evidence type="ECO:0000256" key="2">
    <source>
        <dbReference type="ARBA" id="ARBA00004123"/>
    </source>
</evidence>
<keyword evidence="18" id="KW-1185">Reference proteome</keyword>
<dbReference type="EC" id="2.3.2.27" evidence="14"/>
<evidence type="ECO:0000256" key="11">
    <source>
        <dbReference type="ARBA" id="ARBA00023054"/>
    </source>
</evidence>
<feature type="compositionally biased region" description="Low complexity" evidence="16">
    <location>
        <begin position="177"/>
        <end position="188"/>
    </location>
</feature>
<dbReference type="GO" id="GO:0061630">
    <property type="term" value="F:ubiquitin protein ligase activity"/>
    <property type="evidence" value="ECO:0007669"/>
    <property type="project" value="UniProtKB-EC"/>
</dbReference>